<proteinExistence type="inferred from homology"/>
<dbReference type="InterPro" id="IPR013249">
    <property type="entry name" value="RNA_pol_sigma70_r4_t2"/>
</dbReference>
<keyword evidence="3" id="KW-0731">Sigma factor</keyword>
<evidence type="ECO:0000256" key="5">
    <source>
        <dbReference type="ARBA" id="ARBA00023163"/>
    </source>
</evidence>
<dbReference type="Gene3D" id="1.10.1740.10">
    <property type="match status" value="1"/>
</dbReference>
<evidence type="ECO:0000256" key="1">
    <source>
        <dbReference type="ARBA" id="ARBA00010641"/>
    </source>
</evidence>
<evidence type="ECO:0000313" key="8">
    <source>
        <dbReference type="EMBL" id="MBM0107739.1"/>
    </source>
</evidence>
<evidence type="ECO:0000256" key="2">
    <source>
        <dbReference type="ARBA" id="ARBA00023015"/>
    </source>
</evidence>
<protein>
    <submittedName>
        <fullName evidence="8">RNA polymerase sigma factor</fullName>
    </submittedName>
</protein>
<gene>
    <name evidence="8" type="ORF">JM946_23590</name>
</gene>
<dbReference type="InterPro" id="IPR014284">
    <property type="entry name" value="RNA_pol_sigma-70_dom"/>
</dbReference>
<dbReference type="Gene3D" id="1.10.10.10">
    <property type="entry name" value="Winged helix-like DNA-binding domain superfamily/Winged helix DNA-binding domain"/>
    <property type="match status" value="1"/>
</dbReference>
<dbReference type="SUPFAM" id="SSF88946">
    <property type="entry name" value="Sigma2 domain of RNA polymerase sigma factors"/>
    <property type="match status" value="1"/>
</dbReference>
<dbReference type="PANTHER" id="PTHR43133">
    <property type="entry name" value="RNA POLYMERASE ECF-TYPE SIGMA FACTO"/>
    <property type="match status" value="1"/>
</dbReference>
<evidence type="ECO:0000259" key="6">
    <source>
        <dbReference type="Pfam" id="PF04542"/>
    </source>
</evidence>
<dbReference type="Proteomes" id="UP000661077">
    <property type="component" value="Unassembled WGS sequence"/>
</dbReference>
<dbReference type="CDD" id="cd06171">
    <property type="entry name" value="Sigma70_r4"/>
    <property type="match status" value="1"/>
</dbReference>
<comment type="similarity">
    <text evidence="1">Belongs to the sigma-70 factor family. ECF subfamily.</text>
</comment>
<evidence type="ECO:0000259" key="7">
    <source>
        <dbReference type="Pfam" id="PF08281"/>
    </source>
</evidence>
<dbReference type="Pfam" id="PF04542">
    <property type="entry name" value="Sigma70_r2"/>
    <property type="match status" value="1"/>
</dbReference>
<evidence type="ECO:0000256" key="4">
    <source>
        <dbReference type="ARBA" id="ARBA00023125"/>
    </source>
</evidence>
<keyword evidence="9" id="KW-1185">Reference proteome</keyword>
<keyword evidence="4" id="KW-0238">DNA-binding</keyword>
<evidence type="ECO:0000256" key="3">
    <source>
        <dbReference type="ARBA" id="ARBA00023082"/>
    </source>
</evidence>
<dbReference type="InterPro" id="IPR007627">
    <property type="entry name" value="RNA_pol_sigma70_r2"/>
</dbReference>
<dbReference type="SUPFAM" id="SSF88659">
    <property type="entry name" value="Sigma3 and sigma4 domains of RNA polymerase sigma factors"/>
    <property type="match status" value="1"/>
</dbReference>
<dbReference type="InterPro" id="IPR039425">
    <property type="entry name" value="RNA_pol_sigma-70-like"/>
</dbReference>
<comment type="caution">
    <text evidence="8">The sequence shown here is derived from an EMBL/GenBank/DDBJ whole genome shotgun (WGS) entry which is preliminary data.</text>
</comment>
<feature type="domain" description="RNA polymerase sigma-70 region 2" evidence="6">
    <location>
        <begin position="33"/>
        <end position="101"/>
    </location>
</feature>
<feature type="domain" description="RNA polymerase sigma factor 70 region 4 type 2" evidence="7">
    <location>
        <begin position="141"/>
        <end position="191"/>
    </location>
</feature>
<evidence type="ECO:0000313" key="9">
    <source>
        <dbReference type="Proteomes" id="UP000661077"/>
    </source>
</evidence>
<dbReference type="InterPro" id="IPR013324">
    <property type="entry name" value="RNA_pol_sigma_r3/r4-like"/>
</dbReference>
<dbReference type="PANTHER" id="PTHR43133:SF8">
    <property type="entry name" value="RNA POLYMERASE SIGMA FACTOR HI_1459-RELATED"/>
    <property type="match status" value="1"/>
</dbReference>
<keyword evidence="2" id="KW-0805">Transcription regulation</keyword>
<keyword evidence="5" id="KW-0804">Transcription</keyword>
<dbReference type="NCBIfam" id="TIGR02937">
    <property type="entry name" value="sigma70-ECF"/>
    <property type="match status" value="1"/>
</dbReference>
<dbReference type="InterPro" id="IPR036388">
    <property type="entry name" value="WH-like_DNA-bd_sf"/>
</dbReference>
<sequence length="214" mass="23841">MRRLTWQVSPVYSTDSLLIAAMLKGDEAAFRLFFETYFPRVYRFALPRLGGDAEACKEVVQATLIKAMRALAGFRGESALFSWLCQICRRQIVDYLRAHQRHVRNVVLIDDTPGLREALESIAAPASDEPMHGYGSAETRRLVQSVLDRLPSRYGDVLEWKYIEGRSVEEIGALLGVGQTAAQSLLARARTAFREAVETVFGSAASDVLAGMRK</sequence>
<dbReference type="InterPro" id="IPR013325">
    <property type="entry name" value="RNA_pol_sigma_r2"/>
</dbReference>
<dbReference type="EMBL" id="JAEVLS010000005">
    <property type="protein sequence ID" value="MBM0107739.1"/>
    <property type="molecule type" value="Genomic_DNA"/>
</dbReference>
<dbReference type="Pfam" id="PF08281">
    <property type="entry name" value="Sigma70_r4_2"/>
    <property type="match status" value="1"/>
</dbReference>
<accession>A0ABS1X3D6</accession>
<organism evidence="8 9">
    <name type="scientific">Steroidobacter gossypii</name>
    <dbReference type="NCBI Taxonomy" id="2805490"/>
    <lineage>
        <taxon>Bacteria</taxon>
        <taxon>Pseudomonadati</taxon>
        <taxon>Pseudomonadota</taxon>
        <taxon>Gammaproteobacteria</taxon>
        <taxon>Steroidobacterales</taxon>
        <taxon>Steroidobacteraceae</taxon>
        <taxon>Steroidobacter</taxon>
    </lineage>
</organism>
<name>A0ABS1X3D6_9GAMM</name>
<reference evidence="8 9" key="1">
    <citation type="journal article" date="2021" name="Int. J. Syst. Evol. Microbiol.">
        <title>Steroidobacter gossypii sp. nov., isolated from soil of cotton cropping field.</title>
        <authorList>
            <person name="Huang R."/>
            <person name="Yang S."/>
            <person name="Zhen C."/>
            <person name="Liu W."/>
        </authorList>
    </citation>
    <scope>NUCLEOTIDE SEQUENCE [LARGE SCALE GENOMIC DNA]</scope>
    <source>
        <strain evidence="8 9">S1-65</strain>
    </source>
</reference>